<dbReference type="AlphaFoldDB" id="A0A830HU15"/>
<evidence type="ECO:0000256" key="2">
    <source>
        <dbReference type="SAM" id="SignalP"/>
    </source>
</evidence>
<organism evidence="3 4">
    <name type="scientific">Pycnococcus provasolii</name>
    <dbReference type="NCBI Taxonomy" id="41880"/>
    <lineage>
        <taxon>Eukaryota</taxon>
        <taxon>Viridiplantae</taxon>
        <taxon>Chlorophyta</taxon>
        <taxon>Pseudoscourfieldiophyceae</taxon>
        <taxon>Pseudoscourfieldiales</taxon>
        <taxon>Pycnococcaceae</taxon>
        <taxon>Pycnococcus</taxon>
    </lineage>
</organism>
<dbReference type="EMBL" id="BNJQ01000029">
    <property type="protein sequence ID" value="GHP10468.1"/>
    <property type="molecule type" value="Genomic_DNA"/>
</dbReference>
<proteinExistence type="predicted"/>
<evidence type="ECO:0000313" key="4">
    <source>
        <dbReference type="Proteomes" id="UP000660262"/>
    </source>
</evidence>
<evidence type="ECO:0000313" key="3">
    <source>
        <dbReference type="EMBL" id="GHP10468.1"/>
    </source>
</evidence>
<feature type="region of interest" description="Disordered" evidence="1">
    <location>
        <begin position="73"/>
        <end position="103"/>
    </location>
</feature>
<evidence type="ECO:0000256" key="1">
    <source>
        <dbReference type="SAM" id="MobiDB-lite"/>
    </source>
</evidence>
<accession>A0A830HU15</accession>
<reference evidence="3" key="1">
    <citation type="submission" date="2020-10" db="EMBL/GenBank/DDBJ databases">
        <title>Unveiling of a novel bifunctional photoreceptor, Dualchrome1, isolated from a cosmopolitan green alga.</title>
        <authorList>
            <person name="Suzuki S."/>
            <person name="Kawachi M."/>
        </authorList>
    </citation>
    <scope>NUCLEOTIDE SEQUENCE</scope>
    <source>
        <strain evidence="3">NIES 2893</strain>
    </source>
</reference>
<dbReference type="Proteomes" id="UP000660262">
    <property type="component" value="Unassembled WGS sequence"/>
</dbReference>
<sequence length="141" mass="15347">MGAVWELVVGHQLCVLLPLVAMLRQRAAKLLRVFYTLMDDGSINFLEDSDITIQLEVPPAPLFGEAVFLKANNSDDDQPKDRGANAHAATSGAASARSWHPAPLVPRRSARLGARSGSESQTAEARDLVYRTLIRLGLQVK</sequence>
<gene>
    <name evidence="3" type="ORF">PPROV_000919900</name>
</gene>
<comment type="caution">
    <text evidence="3">The sequence shown here is derived from an EMBL/GenBank/DDBJ whole genome shotgun (WGS) entry which is preliminary data.</text>
</comment>
<name>A0A830HU15_9CHLO</name>
<feature type="compositionally biased region" description="Low complexity" evidence="1">
    <location>
        <begin position="85"/>
        <end position="98"/>
    </location>
</feature>
<keyword evidence="4" id="KW-1185">Reference proteome</keyword>
<feature type="signal peptide" evidence="2">
    <location>
        <begin position="1"/>
        <end position="28"/>
    </location>
</feature>
<feature type="chain" id="PRO_5032493726" evidence="2">
    <location>
        <begin position="29"/>
        <end position="141"/>
    </location>
</feature>
<keyword evidence="2" id="KW-0732">Signal</keyword>
<protein>
    <submittedName>
        <fullName evidence="3">Uncharacterized protein</fullName>
    </submittedName>
</protein>